<comment type="function">
    <text evidence="4">Removes the phosphate from trehalose 6-phosphate to produce free trehalose.</text>
</comment>
<dbReference type="InterPro" id="IPR023214">
    <property type="entry name" value="HAD_sf"/>
</dbReference>
<keyword evidence="4" id="KW-0460">Magnesium</keyword>
<dbReference type="InterPro" id="IPR003337">
    <property type="entry name" value="Trehalose_PPase"/>
</dbReference>
<evidence type="ECO:0000313" key="6">
    <source>
        <dbReference type="Proteomes" id="UP000433101"/>
    </source>
</evidence>
<dbReference type="GO" id="GO:0005992">
    <property type="term" value="P:trehalose biosynthetic process"/>
    <property type="evidence" value="ECO:0007669"/>
    <property type="project" value="UniProtKB-UniPathway"/>
</dbReference>
<accession>A0A7X3S7Z0</accession>
<dbReference type="PANTHER" id="PTHR43768">
    <property type="entry name" value="TREHALOSE 6-PHOSPHATE PHOSPHATASE"/>
    <property type="match status" value="1"/>
</dbReference>
<sequence>MRALPELSPDMSVFLDFDGTLVEIADKPEDVDPADGLKTTLSGCLSFLGGAVAVVSGRPIQELDWFLSPLRLPAAGLHGLEYRLKAEDPVVAAEIGTEIDVLRERLACAKIIRDGVFVEDKGSALAVHYRAVPQSGPDILAFMKDAIADLEDLHLVSGKMVVEAKPDFSDKGSIVEAFMEERPFQGRIPVFIGDDTTDEDGMRAARQLGGFGVKVGAGESIADFRLKDVAAVHDWLAAGRNDNL</sequence>
<dbReference type="InterPro" id="IPR036412">
    <property type="entry name" value="HAD-like_sf"/>
</dbReference>
<dbReference type="NCBIfam" id="TIGR01484">
    <property type="entry name" value="HAD-SF-IIB"/>
    <property type="match status" value="1"/>
</dbReference>
<dbReference type="SUPFAM" id="SSF56784">
    <property type="entry name" value="HAD-like"/>
    <property type="match status" value="1"/>
</dbReference>
<comment type="caution">
    <text evidence="5">The sequence shown here is derived from an EMBL/GenBank/DDBJ whole genome shotgun (WGS) entry which is preliminary data.</text>
</comment>
<dbReference type="EC" id="3.1.3.12" evidence="4"/>
<protein>
    <recommendedName>
        <fullName evidence="4">Trehalose 6-phosphate phosphatase</fullName>
        <ecNumber evidence="4">3.1.3.12</ecNumber>
    </recommendedName>
</protein>
<dbReference type="UniPathway" id="UPA00299"/>
<dbReference type="PANTHER" id="PTHR43768:SF3">
    <property type="entry name" value="TREHALOSE 6-PHOSPHATE PHOSPHATASE"/>
    <property type="match status" value="1"/>
</dbReference>
<keyword evidence="6" id="KW-1185">Reference proteome</keyword>
<dbReference type="GO" id="GO:0004805">
    <property type="term" value="F:trehalose-phosphatase activity"/>
    <property type="evidence" value="ECO:0007669"/>
    <property type="project" value="UniProtKB-EC"/>
</dbReference>
<evidence type="ECO:0000256" key="4">
    <source>
        <dbReference type="RuleBase" id="RU361117"/>
    </source>
</evidence>
<dbReference type="Gene3D" id="3.40.50.1000">
    <property type="entry name" value="HAD superfamily/HAD-like"/>
    <property type="match status" value="1"/>
</dbReference>
<name>A0A7X3S7Z0_9HYPH</name>
<keyword evidence="4" id="KW-0479">Metal-binding</keyword>
<dbReference type="Proteomes" id="UP000433101">
    <property type="component" value="Unassembled WGS sequence"/>
</dbReference>
<dbReference type="Pfam" id="PF02358">
    <property type="entry name" value="Trehalose_PPase"/>
    <property type="match status" value="1"/>
</dbReference>
<dbReference type="InterPro" id="IPR006379">
    <property type="entry name" value="HAD-SF_hydro_IIB"/>
</dbReference>
<dbReference type="CDD" id="cd01627">
    <property type="entry name" value="HAD_TPP"/>
    <property type="match status" value="1"/>
</dbReference>
<comment type="pathway">
    <text evidence="1 4">Glycan biosynthesis; trehalose biosynthesis.</text>
</comment>
<comment type="cofactor">
    <cofactor evidence="4">
        <name>Mg(2+)</name>
        <dbReference type="ChEBI" id="CHEBI:18420"/>
    </cofactor>
</comment>
<dbReference type="Gene3D" id="3.30.70.1020">
    <property type="entry name" value="Trehalose-6-phosphate phosphatase related protein, domain 2"/>
    <property type="match status" value="1"/>
</dbReference>
<evidence type="ECO:0000256" key="3">
    <source>
        <dbReference type="ARBA" id="ARBA00022801"/>
    </source>
</evidence>
<comment type="similarity">
    <text evidence="2 4">Belongs to the trehalose phosphatase family.</text>
</comment>
<comment type="catalytic activity">
    <reaction evidence="4">
        <text>alpha,alpha-trehalose 6-phosphate + H2O = alpha,alpha-trehalose + phosphate</text>
        <dbReference type="Rhea" id="RHEA:23420"/>
        <dbReference type="ChEBI" id="CHEBI:15377"/>
        <dbReference type="ChEBI" id="CHEBI:16551"/>
        <dbReference type="ChEBI" id="CHEBI:43474"/>
        <dbReference type="ChEBI" id="CHEBI:58429"/>
        <dbReference type="EC" id="3.1.3.12"/>
    </reaction>
</comment>
<organism evidence="5 6">
    <name type="scientific">Stappia sediminis</name>
    <dbReference type="NCBI Taxonomy" id="2692190"/>
    <lineage>
        <taxon>Bacteria</taxon>
        <taxon>Pseudomonadati</taxon>
        <taxon>Pseudomonadota</taxon>
        <taxon>Alphaproteobacteria</taxon>
        <taxon>Hyphomicrobiales</taxon>
        <taxon>Stappiaceae</taxon>
        <taxon>Stappia</taxon>
    </lineage>
</organism>
<dbReference type="GO" id="GO:0046872">
    <property type="term" value="F:metal ion binding"/>
    <property type="evidence" value="ECO:0007669"/>
    <property type="project" value="UniProtKB-KW"/>
</dbReference>
<gene>
    <name evidence="5" type="primary">otsB</name>
    <name evidence="5" type="ORF">GR183_09940</name>
</gene>
<reference evidence="5 6" key="1">
    <citation type="submission" date="2019-12" db="EMBL/GenBank/DDBJ databases">
        <authorList>
            <person name="Li M."/>
        </authorList>
    </citation>
    <scope>NUCLEOTIDE SEQUENCE [LARGE SCALE GENOMIC DNA]</scope>
    <source>
        <strain evidence="5 6">GBMRC 2046</strain>
    </source>
</reference>
<proteinExistence type="inferred from homology"/>
<dbReference type="InterPro" id="IPR044651">
    <property type="entry name" value="OTSB-like"/>
</dbReference>
<dbReference type="NCBIfam" id="TIGR00685">
    <property type="entry name" value="T6PP"/>
    <property type="match status" value="1"/>
</dbReference>
<keyword evidence="3 4" id="KW-0378">Hydrolase</keyword>
<evidence type="ECO:0000256" key="2">
    <source>
        <dbReference type="ARBA" id="ARBA00008770"/>
    </source>
</evidence>
<dbReference type="EMBL" id="WUMV01000003">
    <property type="protein sequence ID" value="MXN65219.1"/>
    <property type="molecule type" value="Genomic_DNA"/>
</dbReference>
<evidence type="ECO:0000256" key="1">
    <source>
        <dbReference type="ARBA" id="ARBA00005199"/>
    </source>
</evidence>
<dbReference type="AlphaFoldDB" id="A0A7X3S7Z0"/>
<evidence type="ECO:0000313" key="5">
    <source>
        <dbReference type="EMBL" id="MXN65219.1"/>
    </source>
</evidence>